<evidence type="ECO:0000256" key="4">
    <source>
        <dbReference type="ARBA" id="ARBA00022553"/>
    </source>
</evidence>
<keyword evidence="5" id="KW-0808">Transferase</keyword>
<dbReference type="InterPro" id="IPR050736">
    <property type="entry name" value="Sensor_HK_Regulatory"/>
</dbReference>
<keyword evidence="9" id="KW-0812">Transmembrane</keyword>
<keyword evidence="6" id="KW-0418">Kinase</keyword>
<dbReference type="Gene3D" id="3.30.565.10">
    <property type="entry name" value="Histidine kinase-like ATPase, C-terminal domain"/>
    <property type="match status" value="1"/>
</dbReference>
<feature type="domain" description="HAMP" evidence="11">
    <location>
        <begin position="201"/>
        <end position="254"/>
    </location>
</feature>
<dbReference type="SMART" id="SM00387">
    <property type="entry name" value="HATPase_c"/>
    <property type="match status" value="1"/>
</dbReference>
<dbReference type="Pfam" id="PF00672">
    <property type="entry name" value="HAMP"/>
    <property type="match status" value="1"/>
</dbReference>
<feature type="transmembrane region" description="Helical" evidence="9">
    <location>
        <begin position="20"/>
        <end position="43"/>
    </location>
</feature>
<dbReference type="AlphaFoldDB" id="A0A8J3IFR3"/>
<dbReference type="SUPFAM" id="SSF158472">
    <property type="entry name" value="HAMP domain-like"/>
    <property type="match status" value="1"/>
</dbReference>
<evidence type="ECO:0000256" key="6">
    <source>
        <dbReference type="ARBA" id="ARBA00022777"/>
    </source>
</evidence>
<dbReference type="InterPro" id="IPR005467">
    <property type="entry name" value="His_kinase_dom"/>
</dbReference>
<keyword evidence="9" id="KW-0472">Membrane</keyword>
<feature type="compositionally biased region" description="Polar residues" evidence="8">
    <location>
        <begin position="488"/>
        <end position="498"/>
    </location>
</feature>
<sequence length="508" mass="55311">MRSLFVFPHLSLKAKLVLSYLAVALGAVLIMAVIIALAVQSYFNSTQLNALREAALYRAQYISYIYQRAGSWGKVNQIHISPNDPAVLVLTDGHGTLIACAEPAFILNGNCNDPILRNALSASLGGEIKSGYLPVVTQNGTYSSLFVSVPITLNDHTIGALFLSDPQIYPDAFPSQVNTAILLTVLAVSLVVLFFSILFATRLTQPLKSLTDAAEQMKQGKYAQRVLPPKTHDELELLAQTFNEMADTIEADMGELRRQEQARRELLANIAHDLATPLTAIQGFSEALADDMIPDVAARQETAQRIGREVLRLRRMVADLRQVSSLESRQVQLDLAPLNIHSLVDETLAVIEPECEQMGISVHNEISPWTPLVRADSDRITQVLLNLLDNARRHTPEGGRISIGAIPKGKNLHVWVSDTGSGIDAADLPHIFERFYRADRARTGGSSGLGLAIVKAIITAHGGTISAESELNKGTRITFTLPLMRSQQLSAPPQSRAVNVSPIPAKTT</sequence>
<protein>
    <recommendedName>
        <fullName evidence="3">histidine kinase</fullName>
        <ecNumber evidence="3">2.7.13.3</ecNumber>
    </recommendedName>
</protein>
<dbReference type="PANTHER" id="PTHR43711:SF1">
    <property type="entry name" value="HISTIDINE KINASE 1"/>
    <property type="match status" value="1"/>
</dbReference>
<evidence type="ECO:0000313" key="12">
    <source>
        <dbReference type="EMBL" id="GHO93731.1"/>
    </source>
</evidence>
<dbReference type="PANTHER" id="PTHR43711">
    <property type="entry name" value="TWO-COMPONENT HISTIDINE KINASE"/>
    <property type="match status" value="1"/>
</dbReference>
<dbReference type="SUPFAM" id="SSF55874">
    <property type="entry name" value="ATPase domain of HSP90 chaperone/DNA topoisomerase II/histidine kinase"/>
    <property type="match status" value="1"/>
</dbReference>
<evidence type="ECO:0000256" key="8">
    <source>
        <dbReference type="SAM" id="MobiDB-lite"/>
    </source>
</evidence>
<dbReference type="InterPro" id="IPR003661">
    <property type="entry name" value="HisK_dim/P_dom"/>
</dbReference>
<keyword evidence="13" id="KW-1185">Reference proteome</keyword>
<dbReference type="CDD" id="cd06225">
    <property type="entry name" value="HAMP"/>
    <property type="match status" value="1"/>
</dbReference>
<dbReference type="InterPro" id="IPR003594">
    <property type="entry name" value="HATPase_dom"/>
</dbReference>
<dbReference type="InterPro" id="IPR036890">
    <property type="entry name" value="HATPase_C_sf"/>
</dbReference>
<evidence type="ECO:0000256" key="2">
    <source>
        <dbReference type="ARBA" id="ARBA00004370"/>
    </source>
</evidence>
<dbReference type="Gene3D" id="1.10.287.130">
    <property type="match status" value="1"/>
</dbReference>
<comment type="catalytic activity">
    <reaction evidence="1">
        <text>ATP + protein L-histidine = ADP + protein N-phospho-L-histidine.</text>
        <dbReference type="EC" id="2.7.13.3"/>
    </reaction>
</comment>
<evidence type="ECO:0000313" key="13">
    <source>
        <dbReference type="Proteomes" id="UP000597444"/>
    </source>
</evidence>
<dbReference type="Pfam" id="PF00512">
    <property type="entry name" value="HisKA"/>
    <property type="match status" value="1"/>
</dbReference>
<dbReference type="RefSeq" id="WP_220204503.1">
    <property type="nucleotide sequence ID" value="NZ_BNJK01000001.1"/>
</dbReference>
<organism evidence="12 13">
    <name type="scientific">Reticulibacter mediterranei</name>
    <dbReference type="NCBI Taxonomy" id="2778369"/>
    <lineage>
        <taxon>Bacteria</taxon>
        <taxon>Bacillati</taxon>
        <taxon>Chloroflexota</taxon>
        <taxon>Ktedonobacteria</taxon>
        <taxon>Ktedonobacterales</taxon>
        <taxon>Reticulibacteraceae</taxon>
        <taxon>Reticulibacter</taxon>
    </lineage>
</organism>
<name>A0A8J3IFR3_9CHLR</name>
<dbReference type="SMART" id="SM00304">
    <property type="entry name" value="HAMP"/>
    <property type="match status" value="1"/>
</dbReference>
<comment type="subcellular location">
    <subcellularLocation>
        <location evidence="2">Membrane</location>
    </subcellularLocation>
</comment>
<evidence type="ECO:0000259" key="11">
    <source>
        <dbReference type="PROSITE" id="PS50885"/>
    </source>
</evidence>
<dbReference type="SUPFAM" id="SSF47384">
    <property type="entry name" value="Homodimeric domain of signal transducing histidine kinase"/>
    <property type="match status" value="1"/>
</dbReference>
<dbReference type="PRINTS" id="PR00344">
    <property type="entry name" value="BCTRLSENSOR"/>
</dbReference>
<comment type="caution">
    <text evidence="12">The sequence shown here is derived from an EMBL/GenBank/DDBJ whole genome shotgun (WGS) entry which is preliminary data.</text>
</comment>
<reference evidence="12" key="1">
    <citation type="submission" date="2020-10" db="EMBL/GenBank/DDBJ databases">
        <title>Taxonomic study of unclassified bacteria belonging to the class Ktedonobacteria.</title>
        <authorList>
            <person name="Yabe S."/>
            <person name="Wang C.M."/>
            <person name="Zheng Y."/>
            <person name="Sakai Y."/>
            <person name="Cavaletti L."/>
            <person name="Monciardini P."/>
            <person name="Donadio S."/>
        </authorList>
    </citation>
    <scope>NUCLEOTIDE SEQUENCE</scope>
    <source>
        <strain evidence="12">ID150040</strain>
    </source>
</reference>
<proteinExistence type="predicted"/>
<feature type="region of interest" description="Disordered" evidence="8">
    <location>
        <begin position="488"/>
        <end position="508"/>
    </location>
</feature>
<evidence type="ECO:0000256" key="3">
    <source>
        <dbReference type="ARBA" id="ARBA00012438"/>
    </source>
</evidence>
<dbReference type="CDD" id="cd00082">
    <property type="entry name" value="HisKA"/>
    <property type="match status" value="1"/>
</dbReference>
<evidence type="ECO:0000259" key="10">
    <source>
        <dbReference type="PROSITE" id="PS50109"/>
    </source>
</evidence>
<dbReference type="SMART" id="SM00388">
    <property type="entry name" value="HisKA"/>
    <property type="match status" value="1"/>
</dbReference>
<dbReference type="PROSITE" id="PS50109">
    <property type="entry name" value="HIS_KIN"/>
    <property type="match status" value="1"/>
</dbReference>
<dbReference type="GO" id="GO:0000155">
    <property type="term" value="F:phosphorelay sensor kinase activity"/>
    <property type="evidence" value="ECO:0007669"/>
    <property type="project" value="InterPro"/>
</dbReference>
<gene>
    <name evidence="12" type="ORF">KSF_037790</name>
</gene>
<evidence type="ECO:0000256" key="1">
    <source>
        <dbReference type="ARBA" id="ARBA00000085"/>
    </source>
</evidence>
<dbReference type="InterPro" id="IPR036097">
    <property type="entry name" value="HisK_dim/P_sf"/>
</dbReference>
<dbReference type="InterPro" id="IPR003660">
    <property type="entry name" value="HAMP_dom"/>
</dbReference>
<dbReference type="FunFam" id="3.30.565.10:FF:000006">
    <property type="entry name" value="Sensor histidine kinase WalK"/>
    <property type="match status" value="1"/>
</dbReference>
<evidence type="ECO:0000256" key="5">
    <source>
        <dbReference type="ARBA" id="ARBA00022679"/>
    </source>
</evidence>
<accession>A0A8J3IFR3</accession>
<dbReference type="EC" id="2.7.13.3" evidence="3"/>
<evidence type="ECO:0000256" key="9">
    <source>
        <dbReference type="SAM" id="Phobius"/>
    </source>
</evidence>
<dbReference type="EMBL" id="BNJK01000001">
    <property type="protein sequence ID" value="GHO93731.1"/>
    <property type="molecule type" value="Genomic_DNA"/>
</dbReference>
<keyword evidence="7" id="KW-0902">Two-component regulatory system</keyword>
<evidence type="ECO:0000256" key="7">
    <source>
        <dbReference type="ARBA" id="ARBA00023012"/>
    </source>
</evidence>
<dbReference type="Gene3D" id="6.10.340.10">
    <property type="match status" value="1"/>
</dbReference>
<dbReference type="Proteomes" id="UP000597444">
    <property type="component" value="Unassembled WGS sequence"/>
</dbReference>
<keyword evidence="4" id="KW-0597">Phosphoprotein</keyword>
<dbReference type="InterPro" id="IPR004358">
    <property type="entry name" value="Sig_transdc_His_kin-like_C"/>
</dbReference>
<dbReference type="Pfam" id="PF02518">
    <property type="entry name" value="HATPase_c"/>
    <property type="match status" value="1"/>
</dbReference>
<keyword evidence="9" id="KW-1133">Transmembrane helix</keyword>
<dbReference type="PROSITE" id="PS50885">
    <property type="entry name" value="HAMP"/>
    <property type="match status" value="1"/>
</dbReference>
<dbReference type="GO" id="GO:0016020">
    <property type="term" value="C:membrane"/>
    <property type="evidence" value="ECO:0007669"/>
    <property type="project" value="UniProtKB-SubCell"/>
</dbReference>
<feature type="domain" description="Histidine kinase" evidence="10">
    <location>
        <begin position="269"/>
        <end position="485"/>
    </location>
</feature>
<dbReference type="CDD" id="cd00075">
    <property type="entry name" value="HATPase"/>
    <property type="match status" value="1"/>
</dbReference>
<feature type="transmembrane region" description="Helical" evidence="9">
    <location>
        <begin position="180"/>
        <end position="200"/>
    </location>
</feature>